<gene>
    <name evidence="3" type="primary">LOC103512244</name>
</gene>
<sequence>MQTAMKRLKMAESNVKYADMKHIFLSWKSQTKQKIEKKKCHALAHKIYQLSTYNESWQRWNQHLEMRKIMKHMKLQAKTIHLLSIFQENFHTWRKQCEHVRTCRVKSKQLRVLYQRKLLTLCFVGWKNYSSDYQKTITRMIQLNRMSRNIWCRKVMTRWKSVVEQKSKQGALVIKALEFRIIEIFNAWYREFNLNKYKNRRMNELMQIRNLNLCKACFEQWKKYLIIQFQENVKIKKLSMVYRRIQLRRDFLNWRQWERDKHSERQVLVQKQREVNKIFVKHLFEIWRKKQENSKVLNQKIARIKDIHGDLVQMKYLHIWKNYSRERSLRKLTSMKVKKYVNKLELKIYLSYWRQQLVVEYRNKDKTTQALIQWSKQLTRKTFNAWVQYTQKKTLRKSRYSQAMELHKSFVLKQGLRSFLVKGVNEIVQKNEQVMETSYQNEKILFKYFTRWKHCVRYNDDFVHLKKSVVHLSLTSQPVTSTSTYRPSKQPGPLQMSGRFSSNVTRNEPKIPQFLFVNKCLL</sequence>
<dbReference type="PANTHER" id="PTHR22028:SF9">
    <property type="entry name" value="SFI1 SPINDLE BODY DOMAIN-CONTAINING PROTEIN"/>
    <property type="match status" value="1"/>
</dbReference>
<feature type="region of interest" description="Disordered" evidence="1">
    <location>
        <begin position="479"/>
        <end position="501"/>
    </location>
</feature>
<keyword evidence="2" id="KW-1185">Reference proteome</keyword>
<dbReference type="STRING" id="121845.A0A1S3D640"/>
<dbReference type="GeneID" id="103512244"/>
<protein>
    <submittedName>
        <fullName evidence="3">Protein SFI1 homolog</fullName>
    </submittedName>
</protein>
<evidence type="ECO:0000313" key="2">
    <source>
        <dbReference type="Proteomes" id="UP000079169"/>
    </source>
</evidence>
<dbReference type="KEGG" id="dci:103512244"/>
<dbReference type="OMA" id="RTARTHY"/>
<reference evidence="3" key="1">
    <citation type="submission" date="2025-08" db="UniProtKB">
        <authorList>
            <consortium name="RefSeq"/>
        </authorList>
    </citation>
    <scope>IDENTIFICATION</scope>
</reference>
<name>A0A1S3D640_DIACI</name>
<dbReference type="GO" id="GO:0019902">
    <property type="term" value="F:phosphatase binding"/>
    <property type="evidence" value="ECO:0007669"/>
    <property type="project" value="TreeGrafter"/>
</dbReference>
<dbReference type="Proteomes" id="UP000079169">
    <property type="component" value="Unplaced"/>
</dbReference>
<accession>A0A1S3D640</accession>
<organism evidence="2 3">
    <name type="scientific">Diaphorina citri</name>
    <name type="common">Asian citrus psyllid</name>
    <dbReference type="NCBI Taxonomy" id="121845"/>
    <lineage>
        <taxon>Eukaryota</taxon>
        <taxon>Metazoa</taxon>
        <taxon>Ecdysozoa</taxon>
        <taxon>Arthropoda</taxon>
        <taxon>Hexapoda</taxon>
        <taxon>Insecta</taxon>
        <taxon>Pterygota</taxon>
        <taxon>Neoptera</taxon>
        <taxon>Paraneoptera</taxon>
        <taxon>Hemiptera</taxon>
        <taxon>Sternorrhyncha</taxon>
        <taxon>Psylloidea</taxon>
        <taxon>Psyllidae</taxon>
        <taxon>Diaphorininae</taxon>
        <taxon>Diaphorina</taxon>
    </lineage>
</organism>
<dbReference type="PaxDb" id="121845-A0A1S3D640"/>
<dbReference type="PANTHER" id="PTHR22028">
    <property type="entry name" value="SFI1 SPINDLE BODY DOMAIN-CONTAINING PROTEIN-RELATED"/>
    <property type="match status" value="1"/>
</dbReference>
<evidence type="ECO:0000256" key="1">
    <source>
        <dbReference type="SAM" id="MobiDB-lite"/>
    </source>
</evidence>
<evidence type="ECO:0000313" key="3">
    <source>
        <dbReference type="RefSeq" id="XP_008475215.2"/>
    </source>
</evidence>
<dbReference type="InterPro" id="IPR052270">
    <property type="entry name" value="CACF_protein"/>
</dbReference>
<dbReference type="AlphaFoldDB" id="A0A1S3D640"/>
<dbReference type="RefSeq" id="XP_008475215.2">
    <property type="nucleotide sequence ID" value="XM_008476993.3"/>
</dbReference>
<proteinExistence type="predicted"/>